<sequence length="113" mass="12805">MNAFDDVCGLVKIRIRTAGSSKPWPPQARDATIRDRGQAQAWLEMAGYKLSEMEIGTLTRLGGWMFKANVAFDDHPDSLRFAGRIRTVTVESIETFLKTQRKGWDIFEIPGRC</sequence>
<organism evidence="1 2">
    <name type="scientific">Cupriavidus metallidurans (strain ATCC 43123 / DSM 2839 / NBRC 102507 / CH34)</name>
    <name type="common">Ralstonia metallidurans</name>
    <dbReference type="NCBI Taxonomy" id="266264"/>
    <lineage>
        <taxon>Bacteria</taxon>
        <taxon>Pseudomonadati</taxon>
        <taxon>Pseudomonadota</taxon>
        <taxon>Betaproteobacteria</taxon>
        <taxon>Burkholderiales</taxon>
        <taxon>Burkholderiaceae</taxon>
        <taxon>Cupriavidus</taxon>
    </lineage>
</organism>
<dbReference type="HOGENOM" id="CLU_2131431_0_0_4"/>
<reference evidence="2" key="1">
    <citation type="journal article" date="2010" name="PLoS ONE">
        <title>The complete genome sequence of Cupriavidus metallidurans strain CH34, a master survivalist in harsh and anthropogenic environments.</title>
        <authorList>
            <person name="Janssen P.J."/>
            <person name="Van Houdt R."/>
            <person name="Moors H."/>
            <person name="Monsieurs P."/>
            <person name="Morin N."/>
            <person name="Michaux A."/>
            <person name="Benotmane M.A."/>
            <person name="Leys N."/>
            <person name="Vallaeys T."/>
            <person name="Lapidus A."/>
            <person name="Monchy S."/>
            <person name="Medigue C."/>
            <person name="Taghavi S."/>
            <person name="McCorkle S."/>
            <person name="Dunn J."/>
            <person name="van der Lelie D."/>
            <person name="Mergeay M."/>
        </authorList>
    </citation>
    <scope>NUCLEOTIDE SEQUENCE [LARGE SCALE GENOMIC DNA]</scope>
    <source>
        <strain evidence="2">ATCC 43123 / DSM 2839 / NBRC 102507 / CH34</strain>
    </source>
</reference>
<gene>
    <name evidence="1" type="ordered locus">Rmet_1680</name>
</gene>
<evidence type="ECO:0000313" key="1">
    <source>
        <dbReference type="EMBL" id="ABF08561.1"/>
    </source>
</evidence>
<keyword evidence="2" id="KW-1185">Reference proteome</keyword>
<evidence type="ECO:0000313" key="2">
    <source>
        <dbReference type="Proteomes" id="UP000002429"/>
    </source>
</evidence>
<dbReference type="Pfam" id="PF09916">
    <property type="entry name" value="DUF2145"/>
    <property type="match status" value="1"/>
</dbReference>
<dbReference type="Proteomes" id="UP000002429">
    <property type="component" value="Chromosome"/>
</dbReference>
<dbReference type="AlphaFoldDB" id="Q1LMR5"/>
<protein>
    <submittedName>
        <fullName evidence="1">Uncharacterized protein</fullName>
    </submittedName>
</protein>
<dbReference type="EMBL" id="CP000352">
    <property type="protein sequence ID" value="ABF08561.1"/>
    <property type="molecule type" value="Genomic_DNA"/>
</dbReference>
<name>Q1LMR5_CUPMC</name>
<dbReference type="eggNOG" id="COG4727">
    <property type="taxonomic scope" value="Bacteria"/>
</dbReference>
<dbReference type="KEGG" id="rme:Rmet_1680"/>
<proteinExistence type="predicted"/>
<accession>Q1LMR5</accession>
<dbReference type="InterPro" id="IPR014547">
    <property type="entry name" value="UCP028477"/>
</dbReference>